<evidence type="ECO:0000313" key="1">
    <source>
        <dbReference type="EMBL" id="PIK60870.1"/>
    </source>
</evidence>
<dbReference type="InterPro" id="IPR033228">
    <property type="entry name" value="SZT2"/>
</dbReference>
<dbReference type="AlphaFoldDB" id="A0A2G8LL31"/>
<dbReference type="OrthoDB" id="6628610at2759"/>
<comment type="caution">
    <text evidence="1">The sequence shown here is derived from an EMBL/GenBank/DDBJ whole genome shotgun (WGS) entry which is preliminary data.</text>
</comment>
<protein>
    <submittedName>
        <fullName evidence="1">Uncharacterized protein</fullName>
    </submittedName>
</protein>
<dbReference type="STRING" id="307972.A0A2G8LL31"/>
<sequence length="215" mass="24476">MVVLRLAFLGGTPAYVRYKIVNELKEKLAGLSMSQKLIHRKDPTRITKGRKISIKRGEDPKPTFRKPCVLLVKRPMEVILVKYEKMPSGFTDLKLSSEVTAPSVPVYMNRGPDKSLNRLACYLHHRRWIWDAQGINRSRFPPDSTLCTYQQGFHIAYSQSGIISFITELNLQGPCQLSSDAESEAEQMERTKESSDAMLTLTLKMVMMINPKQIS</sequence>
<organism evidence="1 2">
    <name type="scientific">Stichopus japonicus</name>
    <name type="common">Sea cucumber</name>
    <dbReference type="NCBI Taxonomy" id="307972"/>
    <lineage>
        <taxon>Eukaryota</taxon>
        <taxon>Metazoa</taxon>
        <taxon>Echinodermata</taxon>
        <taxon>Eleutherozoa</taxon>
        <taxon>Echinozoa</taxon>
        <taxon>Holothuroidea</taxon>
        <taxon>Aspidochirotacea</taxon>
        <taxon>Aspidochirotida</taxon>
        <taxon>Stichopodidae</taxon>
        <taxon>Apostichopus</taxon>
    </lineage>
</organism>
<accession>A0A2G8LL31</accession>
<gene>
    <name evidence="1" type="ORF">BSL78_02186</name>
</gene>
<dbReference type="PANTHER" id="PTHR14918">
    <property type="entry name" value="KICSTOR COMPLEX PROTEIN SZT2"/>
    <property type="match status" value="1"/>
</dbReference>
<dbReference type="EMBL" id="MRZV01000045">
    <property type="protein sequence ID" value="PIK60870.1"/>
    <property type="molecule type" value="Genomic_DNA"/>
</dbReference>
<dbReference type="PANTHER" id="PTHR14918:SF3">
    <property type="entry name" value="KICSTOR COMPLEX PROTEIN SZT2"/>
    <property type="match status" value="1"/>
</dbReference>
<name>A0A2G8LL31_STIJA</name>
<keyword evidence="2" id="KW-1185">Reference proteome</keyword>
<dbReference type="Proteomes" id="UP000230750">
    <property type="component" value="Unassembled WGS sequence"/>
</dbReference>
<dbReference type="GO" id="GO:0005777">
    <property type="term" value="C:peroxisome"/>
    <property type="evidence" value="ECO:0007669"/>
    <property type="project" value="InterPro"/>
</dbReference>
<proteinExistence type="predicted"/>
<reference evidence="1 2" key="1">
    <citation type="journal article" date="2017" name="PLoS Biol.">
        <title>The sea cucumber genome provides insights into morphological evolution and visceral regeneration.</title>
        <authorList>
            <person name="Zhang X."/>
            <person name="Sun L."/>
            <person name="Yuan J."/>
            <person name="Sun Y."/>
            <person name="Gao Y."/>
            <person name="Zhang L."/>
            <person name="Li S."/>
            <person name="Dai H."/>
            <person name="Hamel J.F."/>
            <person name="Liu C."/>
            <person name="Yu Y."/>
            <person name="Liu S."/>
            <person name="Lin W."/>
            <person name="Guo K."/>
            <person name="Jin S."/>
            <person name="Xu P."/>
            <person name="Storey K.B."/>
            <person name="Huan P."/>
            <person name="Zhang T."/>
            <person name="Zhou Y."/>
            <person name="Zhang J."/>
            <person name="Lin C."/>
            <person name="Li X."/>
            <person name="Xing L."/>
            <person name="Huo D."/>
            <person name="Sun M."/>
            <person name="Wang L."/>
            <person name="Mercier A."/>
            <person name="Li F."/>
            <person name="Yang H."/>
            <person name="Xiang J."/>
        </authorList>
    </citation>
    <scope>NUCLEOTIDE SEQUENCE [LARGE SCALE GENOMIC DNA]</scope>
    <source>
        <strain evidence="1">Shaxun</strain>
        <tissue evidence="1">Muscle</tissue>
    </source>
</reference>
<evidence type="ECO:0000313" key="2">
    <source>
        <dbReference type="Proteomes" id="UP000230750"/>
    </source>
</evidence>